<keyword evidence="5 9" id="KW-0560">Oxidoreductase</keyword>
<evidence type="ECO:0000256" key="4">
    <source>
        <dbReference type="ARBA" id="ARBA00022723"/>
    </source>
</evidence>
<sequence>MIYLCIFPLLVIIWRLVASSTHLSRIPREVPWSGAGKGFTPYLFMQIRGIWNMSDVMINAYQKYCKNGAICAVAMPFSRPDILLPQHLIHWMTTQSDSVLSPTPIQHELVAAKYAFFDSSVQKETAVYDVLRVQMNRHVSSLIPKLGEELKHSISQTFGRDTEWKEVQIFPLVRSVFTKVIAWLVIGDDLCRDQQLVDNLDKFSSTVIPSAIAISFFPSFLKPFSCRFILLLNRMYLKRSMKILGPYIEKRIVEIETGASKTLSQENVMTWHIEEALRKKEPRDTMADKIACRLFATIMAALESTTLAMTNTLFKITASDCSTEIWNNLKQEYEEAVSDKIDLDSVNKLHLADSAIKETLRLHTALKALSVQVMQPAGITLKEYGLHLPVGSRIGVSACGVHYDEDIYPNAYKYDAFRFLQLSQDEEKPSTAHRMISLSEEYLSFGFGKHACPGRQFASALTKIFLAHLAANYDFELDHIKPAFFNLGHLPTPPVEAKLRMRKKGGATKLMEDSFIV</sequence>
<dbReference type="GO" id="GO:0004497">
    <property type="term" value="F:monooxygenase activity"/>
    <property type="evidence" value="ECO:0007669"/>
    <property type="project" value="UniProtKB-KW"/>
</dbReference>
<dbReference type="Proteomes" id="UP000091967">
    <property type="component" value="Unassembled WGS sequence"/>
</dbReference>
<dbReference type="GO" id="GO:0020037">
    <property type="term" value="F:heme binding"/>
    <property type="evidence" value="ECO:0007669"/>
    <property type="project" value="InterPro"/>
</dbReference>
<keyword evidence="3 8" id="KW-0349">Heme</keyword>
<comment type="caution">
    <text evidence="11">The sequence shown here is derived from an EMBL/GenBank/DDBJ whole genome shotgun (WGS) entry which is preliminary data.</text>
</comment>
<proteinExistence type="inferred from homology"/>
<dbReference type="InterPro" id="IPR001128">
    <property type="entry name" value="Cyt_P450"/>
</dbReference>
<gene>
    <name evidence="11" type="ORF">FPOA_00049</name>
</gene>
<accession>A0A1B8B096</accession>
<dbReference type="Pfam" id="PF00067">
    <property type="entry name" value="p450"/>
    <property type="match status" value="1"/>
</dbReference>
<comment type="cofactor">
    <cofactor evidence="1 8">
        <name>heme</name>
        <dbReference type="ChEBI" id="CHEBI:30413"/>
    </cofactor>
</comment>
<evidence type="ECO:0000256" key="6">
    <source>
        <dbReference type="ARBA" id="ARBA00023004"/>
    </source>
</evidence>
<protein>
    <recommendedName>
        <fullName evidence="13">Cytochrome P450</fullName>
    </recommendedName>
</protein>
<organism evidence="11 12">
    <name type="scientific">Fusarium poae</name>
    <dbReference type="NCBI Taxonomy" id="36050"/>
    <lineage>
        <taxon>Eukaryota</taxon>
        <taxon>Fungi</taxon>
        <taxon>Dikarya</taxon>
        <taxon>Ascomycota</taxon>
        <taxon>Pezizomycotina</taxon>
        <taxon>Sordariomycetes</taxon>
        <taxon>Hypocreomycetidae</taxon>
        <taxon>Hypocreales</taxon>
        <taxon>Nectriaceae</taxon>
        <taxon>Fusarium</taxon>
    </lineage>
</organism>
<comment type="similarity">
    <text evidence="2 9">Belongs to the cytochrome P450 family.</text>
</comment>
<dbReference type="GO" id="GO:0005506">
    <property type="term" value="F:iron ion binding"/>
    <property type="evidence" value="ECO:0007669"/>
    <property type="project" value="InterPro"/>
</dbReference>
<keyword evidence="10" id="KW-0732">Signal</keyword>
<reference evidence="11 12" key="1">
    <citation type="submission" date="2016-06" db="EMBL/GenBank/DDBJ databases">
        <title>Living apart together: crosstalk between the core and supernumerary genomes in a fungal plant pathogen.</title>
        <authorList>
            <person name="Vanheule A."/>
            <person name="Audenaert K."/>
            <person name="Warris S."/>
            <person name="Van De Geest H."/>
            <person name="Schijlen E."/>
            <person name="Hofte M."/>
            <person name="De Saeger S."/>
            <person name="Haesaert G."/>
            <person name="Waalwijk C."/>
            <person name="Van Der Lee T."/>
        </authorList>
    </citation>
    <scope>NUCLEOTIDE SEQUENCE [LARGE SCALE GENOMIC DNA]</scope>
    <source>
        <strain evidence="11 12">2516</strain>
    </source>
</reference>
<dbReference type="CDD" id="cd11041">
    <property type="entry name" value="CYP503A1-like"/>
    <property type="match status" value="1"/>
</dbReference>
<feature type="binding site" description="axial binding residue" evidence="8">
    <location>
        <position position="452"/>
    </location>
    <ligand>
        <name>heme</name>
        <dbReference type="ChEBI" id="CHEBI:30413"/>
    </ligand>
    <ligandPart>
        <name>Fe</name>
        <dbReference type="ChEBI" id="CHEBI:18248"/>
    </ligandPart>
</feature>
<dbReference type="PANTHER" id="PTHR46206:SF1">
    <property type="entry name" value="P450, PUTATIVE (EUROFUNG)-RELATED"/>
    <property type="match status" value="1"/>
</dbReference>
<keyword evidence="6 8" id="KW-0408">Iron</keyword>
<keyword evidence="7 9" id="KW-0503">Monooxygenase</keyword>
<feature type="chain" id="PRO_5008603475" description="Cytochrome P450" evidence="10">
    <location>
        <begin position="20"/>
        <end position="517"/>
    </location>
</feature>
<dbReference type="OMA" id="DIPCADE"/>
<evidence type="ECO:0000256" key="9">
    <source>
        <dbReference type="RuleBase" id="RU000461"/>
    </source>
</evidence>
<evidence type="ECO:0000256" key="1">
    <source>
        <dbReference type="ARBA" id="ARBA00001971"/>
    </source>
</evidence>
<dbReference type="PRINTS" id="PR00465">
    <property type="entry name" value="EP450IV"/>
</dbReference>
<evidence type="ECO:0000313" key="11">
    <source>
        <dbReference type="EMBL" id="OBS26106.1"/>
    </source>
</evidence>
<dbReference type="InterPro" id="IPR002403">
    <property type="entry name" value="Cyt_P450_E_grp-IV"/>
</dbReference>
<evidence type="ECO:0000256" key="3">
    <source>
        <dbReference type="ARBA" id="ARBA00022617"/>
    </source>
</evidence>
<name>A0A1B8B096_FUSPO</name>
<dbReference type="AlphaFoldDB" id="A0A1B8B096"/>
<evidence type="ECO:0000313" key="12">
    <source>
        <dbReference type="Proteomes" id="UP000091967"/>
    </source>
</evidence>
<keyword evidence="12" id="KW-1185">Reference proteome</keyword>
<dbReference type="PANTHER" id="PTHR46206">
    <property type="entry name" value="CYTOCHROME P450"/>
    <property type="match status" value="1"/>
</dbReference>
<dbReference type="PROSITE" id="PS00086">
    <property type="entry name" value="CYTOCHROME_P450"/>
    <property type="match status" value="1"/>
</dbReference>
<dbReference type="InterPro" id="IPR036396">
    <property type="entry name" value="Cyt_P450_sf"/>
</dbReference>
<dbReference type="InterPro" id="IPR017972">
    <property type="entry name" value="Cyt_P450_CS"/>
</dbReference>
<dbReference type="SUPFAM" id="SSF48264">
    <property type="entry name" value="Cytochrome P450"/>
    <property type="match status" value="1"/>
</dbReference>
<evidence type="ECO:0000256" key="7">
    <source>
        <dbReference type="ARBA" id="ARBA00023033"/>
    </source>
</evidence>
<dbReference type="EMBL" id="LYXU01000001">
    <property type="protein sequence ID" value="OBS26106.1"/>
    <property type="molecule type" value="Genomic_DNA"/>
</dbReference>
<dbReference type="STRING" id="36050.A0A1B8B096"/>
<keyword evidence="4 8" id="KW-0479">Metal-binding</keyword>
<evidence type="ECO:0000256" key="2">
    <source>
        <dbReference type="ARBA" id="ARBA00010617"/>
    </source>
</evidence>
<dbReference type="Gene3D" id="1.10.630.10">
    <property type="entry name" value="Cytochrome P450"/>
    <property type="match status" value="1"/>
</dbReference>
<evidence type="ECO:0000256" key="8">
    <source>
        <dbReference type="PIRSR" id="PIRSR602403-1"/>
    </source>
</evidence>
<evidence type="ECO:0000256" key="10">
    <source>
        <dbReference type="SAM" id="SignalP"/>
    </source>
</evidence>
<dbReference type="GO" id="GO:0016705">
    <property type="term" value="F:oxidoreductase activity, acting on paired donors, with incorporation or reduction of molecular oxygen"/>
    <property type="evidence" value="ECO:0007669"/>
    <property type="project" value="InterPro"/>
</dbReference>
<evidence type="ECO:0000256" key="5">
    <source>
        <dbReference type="ARBA" id="ARBA00023002"/>
    </source>
</evidence>
<evidence type="ECO:0008006" key="13">
    <source>
        <dbReference type="Google" id="ProtNLM"/>
    </source>
</evidence>
<feature type="signal peptide" evidence="10">
    <location>
        <begin position="1"/>
        <end position="19"/>
    </location>
</feature>